<gene>
    <name evidence="1" type="ORF">LCGC14_2598990</name>
</gene>
<evidence type="ECO:0000313" key="1">
    <source>
        <dbReference type="EMBL" id="KKL06140.1"/>
    </source>
</evidence>
<accession>A0A0F9A9G5</accession>
<feature type="non-terminal residue" evidence="1">
    <location>
        <position position="67"/>
    </location>
</feature>
<dbReference type="AlphaFoldDB" id="A0A0F9A9G5"/>
<organism evidence="1">
    <name type="scientific">marine sediment metagenome</name>
    <dbReference type="NCBI Taxonomy" id="412755"/>
    <lineage>
        <taxon>unclassified sequences</taxon>
        <taxon>metagenomes</taxon>
        <taxon>ecological metagenomes</taxon>
    </lineage>
</organism>
<proteinExistence type="predicted"/>
<protein>
    <submittedName>
        <fullName evidence="1">Uncharacterized protein</fullName>
    </submittedName>
</protein>
<sequence length="67" mass="7761">MKFVTDPYKVDDSFPIALQEINIIRPKIDLLVGEESKRTLNYVVIETNDDAVSALQDKKKEMLMQYV</sequence>
<comment type="caution">
    <text evidence="1">The sequence shown here is derived from an EMBL/GenBank/DDBJ whole genome shotgun (WGS) entry which is preliminary data.</text>
</comment>
<reference evidence="1" key="1">
    <citation type="journal article" date="2015" name="Nature">
        <title>Complex archaea that bridge the gap between prokaryotes and eukaryotes.</title>
        <authorList>
            <person name="Spang A."/>
            <person name="Saw J.H."/>
            <person name="Jorgensen S.L."/>
            <person name="Zaremba-Niedzwiedzka K."/>
            <person name="Martijn J."/>
            <person name="Lind A.E."/>
            <person name="van Eijk R."/>
            <person name="Schleper C."/>
            <person name="Guy L."/>
            <person name="Ettema T.J."/>
        </authorList>
    </citation>
    <scope>NUCLEOTIDE SEQUENCE</scope>
</reference>
<name>A0A0F9A9G5_9ZZZZ</name>
<dbReference type="EMBL" id="LAZR01043829">
    <property type="protein sequence ID" value="KKL06140.1"/>
    <property type="molecule type" value="Genomic_DNA"/>
</dbReference>